<comment type="caution">
    <text evidence="10">The sequence shown here is derived from an EMBL/GenBank/DDBJ whole genome shotgun (WGS) entry which is preliminary data.</text>
</comment>
<evidence type="ECO:0000259" key="9">
    <source>
        <dbReference type="Pfam" id="PF02706"/>
    </source>
</evidence>
<dbReference type="GO" id="GO:0004713">
    <property type="term" value="F:protein tyrosine kinase activity"/>
    <property type="evidence" value="ECO:0007669"/>
    <property type="project" value="TreeGrafter"/>
</dbReference>
<keyword evidence="2" id="KW-1003">Cell membrane</keyword>
<accession>A0A2S4M944</accession>
<dbReference type="EMBL" id="PQFZ01000007">
    <property type="protein sequence ID" value="POR51250.1"/>
    <property type="molecule type" value="Genomic_DNA"/>
</dbReference>
<feature type="region of interest" description="Disordered" evidence="7">
    <location>
        <begin position="14"/>
        <end position="36"/>
    </location>
</feature>
<dbReference type="PANTHER" id="PTHR32309">
    <property type="entry name" value="TYROSINE-PROTEIN KINASE"/>
    <property type="match status" value="1"/>
</dbReference>
<evidence type="ECO:0000256" key="1">
    <source>
        <dbReference type="ARBA" id="ARBA00004651"/>
    </source>
</evidence>
<evidence type="ECO:0000256" key="7">
    <source>
        <dbReference type="SAM" id="MobiDB-lite"/>
    </source>
</evidence>
<keyword evidence="5 8" id="KW-0472">Membrane</keyword>
<keyword evidence="11" id="KW-1185">Reference proteome</keyword>
<proteinExistence type="predicted"/>
<dbReference type="InterPro" id="IPR027417">
    <property type="entry name" value="P-loop_NTPase"/>
</dbReference>
<feature type="coiled-coil region" evidence="6">
    <location>
        <begin position="324"/>
        <end position="379"/>
    </location>
</feature>
<evidence type="ECO:0000313" key="10">
    <source>
        <dbReference type="EMBL" id="POR51250.1"/>
    </source>
</evidence>
<keyword evidence="3 8" id="KW-0812">Transmembrane</keyword>
<feature type="transmembrane region" description="Helical" evidence="8">
    <location>
        <begin position="58"/>
        <end position="78"/>
    </location>
</feature>
<gene>
    <name evidence="10" type="ORF">CYD53_10732</name>
</gene>
<keyword evidence="6" id="KW-0175">Coiled coil</keyword>
<dbReference type="PANTHER" id="PTHR32309:SF13">
    <property type="entry name" value="FERRIC ENTEROBACTIN TRANSPORT PROTEIN FEPE"/>
    <property type="match status" value="1"/>
</dbReference>
<dbReference type="Pfam" id="PF02706">
    <property type="entry name" value="Wzz"/>
    <property type="match status" value="1"/>
</dbReference>
<feature type="coiled-coil region" evidence="6">
    <location>
        <begin position="242"/>
        <end position="299"/>
    </location>
</feature>
<sequence length="740" mass="79487">MMVAFSPGRREVSVKGSVMTAQTESQARAENHGRDAGEARGDMLDLAALWAAIKHRKLWIITPTVAALGLSFVAVNLIPARYTGEARILLENRDSFYTRPGQSTGESSGQQFDSEGVQSQVQVIMSRDLAREAIKRIGLVGNSEFDAGAGALSALKKIGVMIGIGGHPADRSPEERVLEKYYDRLLVYPVGRSRIVSVEFTSHDPELAAKGANTIASTYLEAQEAAKQDTARSASSWLSTTIEPLRKRLAEAEAKVEEYRSRNGLLVGANNTTITSQQLTDLSAQLSAARSQQAEAQAKAGLIRDAIKQGRTFEIPDVANNELVRRLIEQRVNLRAQIALESRNLLSEHPRIKELNAQLADLEGQLRAASERAVRTLENEAKIAGQRVESFTAALDGQKKNVSSANDSEVQLRALEREARTLRDQLEQYMQRYREAMARDTQNAAPADARIISRAVEPTEPSFPKKIPTMVVATLATFMIALAAVASRELLNGQAGAPSGKPQRTPGWVGGGTTARTDPRRERVAGLLTHGGRLGQITLDLERPEETLADLAERIDEPPRGMAPMVVVLDGGGDGATTARDLAELLSQRCRCIIVDLVVDGDLSQPGFSELLAGEALFSDIITRAEGSRLHRIGPGHAGRDAVLAAPDLVEVALDALCETYDWVLVAAASSDDSAVLAPIAGRAQGGLVMAGQVGNGHAVEAAYRLSDLTKAPVALVLDAPTVNFAGAVATMRQHDEEPA</sequence>
<dbReference type="Proteomes" id="UP000236919">
    <property type="component" value="Unassembled WGS sequence"/>
</dbReference>
<dbReference type="InterPro" id="IPR050445">
    <property type="entry name" value="Bact_polysacc_biosynth/exp"/>
</dbReference>
<dbReference type="Gene3D" id="3.40.50.300">
    <property type="entry name" value="P-loop containing nucleotide triphosphate hydrolases"/>
    <property type="match status" value="1"/>
</dbReference>
<evidence type="ECO:0000256" key="5">
    <source>
        <dbReference type="ARBA" id="ARBA00023136"/>
    </source>
</evidence>
<dbReference type="GO" id="GO:0005886">
    <property type="term" value="C:plasma membrane"/>
    <property type="evidence" value="ECO:0007669"/>
    <property type="project" value="UniProtKB-SubCell"/>
</dbReference>
<dbReference type="OrthoDB" id="7786248at2"/>
<feature type="compositionally biased region" description="Basic and acidic residues" evidence="7">
    <location>
        <begin position="27"/>
        <end position="36"/>
    </location>
</feature>
<name>A0A2S4M944_9HYPH</name>
<reference evidence="10 11" key="1">
    <citation type="submission" date="2018-01" db="EMBL/GenBank/DDBJ databases">
        <title>Genomic Encyclopedia of Type Strains, Phase III (KMG-III): the genomes of soil and plant-associated and newly described type strains.</title>
        <authorList>
            <person name="Whitman W."/>
        </authorList>
    </citation>
    <scope>NUCLEOTIDE SEQUENCE [LARGE SCALE GENOMIC DNA]</scope>
    <source>
        <strain evidence="10 11">1131</strain>
    </source>
</reference>
<evidence type="ECO:0000313" key="11">
    <source>
        <dbReference type="Proteomes" id="UP000236919"/>
    </source>
</evidence>
<feature type="region of interest" description="Disordered" evidence="7">
    <location>
        <begin position="494"/>
        <end position="516"/>
    </location>
</feature>
<feature type="coiled-coil region" evidence="6">
    <location>
        <begin position="405"/>
        <end position="443"/>
    </location>
</feature>
<evidence type="ECO:0000256" key="4">
    <source>
        <dbReference type="ARBA" id="ARBA00022989"/>
    </source>
</evidence>
<protein>
    <submittedName>
        <fullName evidence="10">Uncharacterized protein involved in exopolysaccharide biosynthesis</fullName>
    </submittedName>
</protein>
<dbReference type="InterPro" id="IPR003856">
    <property type="entry name" value="LPS_length_determ_N"/>
</dbReference>
<keyword evidence="4 8" id="KW-1133">Transmembrane helix</keyword>
<comment type="subcellular location">
    <subcellularLocation>
        <location evidence="1">Cell membrane</location>
        <topology evidence="1">Multi-pass membrane protein</topology>
    </subcellularLocation>
</comment>
<evidence type="ECO:0000256" key="2">
    <source>
        <dbReference type="ARBA" id="ARBA00022475"/>
    </source>
</evidence>
<evidence type="ECO:0000256" key="6">
    <source>
        <dbReference type="SAM" id="Coils"/>
    </source>
</evidence>
<organism evidence="10 11">
    <name type="scientific">Bosea psychrotolerans</name>
    <dbReference type="NCBI Taxonomy" id="1871628"/>
    <lineage>
        <taxon>Bacteria</taxon>
        <taxon>Pseudomonadati</taxon>
        <taxon>Pseudomonadota</taxon>
        <taxon>Alphaproteobacteria</taxon>
        <taxon>Hyphomicrobiales</taxon>
        <taxon>Boseaceae</taxon>
        <taxon>Bosea</taxon>
    </lineage>
</organism>
<feature type="domain" description="Polysaccharide chain length determinant N-terminal" evidence="9">
    <location>
        <begin position="44"/>
        <end position="135"/>
    </location>
</feature>
<dbReference type="AlphaFoldDB" id="A0A2S4M944"/>
<evidence type="ECO:0000256" key="3">
    <source>
        <dbReference type="ARBA" id="ARBA00022692"/>
    </source>
</evidence>
<evidence type="ECO:0000256" key="8">
    <source>
        <dbReference type="SAM" id="Phobius"/>
    </source>
</evidence>